<protein>
    <submittedName>
        <fullName evidence="1">Uncharacterized protein</fullName>
    </submittedName>
</protein>
<dbReference type="EMBL" id="KT007047">
    <property type="protein sequence ID" value="AKQ04749.1"/>
    <property type="molecule type" value="Genomic_DNA"/>
</dbReference>
<evidence type="ECO:0000313" key="1">
    <source>
        <dbReference type="EMBL" id="AKQ04749.1"/>
    </source>
</evidence>
<accession>A0A0H4TV17</accession>
<sequence>PVGRKALGKARELPVPIIIRDAEQQAQVLRRTARRNGQNREAEKYAKKNRKIKALTAGHNPGNTPNIEYFLLIFAWRRLRSPPAP</sequence>
<organism evidence="1">
    <name type="scientific">uncultured Parcubacteria bacterium Rifle_16ft_4_minimus_7278</name>
    <dbReference type="NCBI Taxonomy" id="1665143"/>
    <lineage>
        <taxon>Bacteria</taxon>
        <taxon>Candidatus Parcubacteria</taxon>
        <taxon>environmental samples</taxon>
    </lineage>
</organism>
<reference evidence="1" key="1">
    <citation type="journal article" date="2015" name="ISME J.">
        <title>Aquifer environment selects for microbial species cohorts in sediment and groundwater.</title>
        <authorList>
            <person name="Hug L.A."/>
            <person name="Thomas B.C."/>
            <person name="Brown C.T."/>
            <person name="Frischkorn K.R."/>
            <person name="Williams K.H."/>
            <person name="Tringe S.G."/>
            <person name="Banfield J.F."/>
        </authorList>
    </citation>
    <scope>NUCLEOTIDE SEQUENCE</scope>
</reference>
<proteinExistence type="predicted"/>
<dbReference type="AlphaFoldDB" id="A0A0H4TV17"/>
<feature type="non-terminal residue" evidence="1">
    <location>
        <position position="1"/>
    </location>
</feature>
<name>A0A0H4TV17_9BACT</name>